<keyword evidence="2" id="KW-1185">Reference proteome</keyword>
<proteinExistence type="predicted"/>
<evidence type="ECO:0000313" key="1">
    <source>
        <dbReference type="EMBL" id="CAB4314631.1"/>
    </source>
</evidence>
<organism evidence="1 2">
    <name type="scientific">Prunus armeniaca</name>
    <name type="common">Apricot</name>
    <name type="synonym">Armeniaca vulgaris</name>
    <dbReference type="NCBI Taxonomy" id="36596"/>
    <lineage>
        <taxon>Eukaryota</taxon>
        <taxon>Viridiplantae</taxon>
        <taxon>Streptophyta</taxon>
        <taxon>Embryophyta</taxon>
        <taxon>Tracheophyta</taxon>
        <taxon>Spermatophyta</taxon>
        <taxon>Magnoliopsida</taxon>
        <taxon>eudicotyledons</taxon>
        <taxon>Gunneridae</taxon>
        <taxon>Pentapetalae</taxon>
        <taxon>rosids</taxon>
        <taxon>fabids</taxon>
        <taxon>Rosales</taxon>
        <taxon>Rosaceae</taxon>
        <taxon>Amygdaloideae</taxon>
        <taxon>Amygdaleae</taxon>
        <taxon>Prunus</taxon>
    </lineage>
</organism>
<name>A0A6J5XNH9_PRUAR</name>
<evidence type="ECO:0000313" key="2">
    <source>
        <dbReference type="Proteomes" id="UP000507245"/>
    </source>
</evidence>
<dbReference type="EMBL" id="CAEKKB010000006">
    <property type="protein sequence ID" value="CAB4314631.1"/>
    <property type="molecule type" value="Genomic_DNA"/>
</dbReference>
<sequence length="112" mass="13287">MAHVEFLNREVSSIEAESQMLENLVVEYLRVLEQLEYWKSENGFLQRKVKKLLRKGRRQSQTIREQDLKLEAREAEVLRIYDALETRTKVIKKLYSPRGTQTSYHVNAHCPP</sequence>
<gene>
    <name evidence="1" type="ORF">ORAREDHAP_LOCUS39108</name>
</gene>
<dbReference type="AlphaFoldDB" id="A0A6J5XNH9"/>
<dbReference type="OrthoDB" id="687739at2759"/>
<reference evidence="2" key="1">
    <citation type="journal article" date="2020" name="Genome Biol.">
        <title>Gamete binning: chromosome-level and haplotype-resolved genome assembly enabled by high-throughput single-cell sequencing of gamete genomes.</title>
        <authorList>
            <person name="Campoy J.A."/>
            <person name="Sun H."/>
            <person name="Goel M."/>
            <person name="Jiao W.-B."/>
            <person name="Folz-Donahue K."/>
            <person name="Wang N."/>
            <person name="Rubio M."/>
            <person name="Liu C."/>
            <person name="Kukat C."/>
            <person name="Ruiz D."/>
            <person name="Huettel B."/>
            <person name="Schneeberger K."/>
        </authorList>
    </citation>
    <scope>NUCLEOTIDE SEQUENCE [LARGE SCALE GENOMIC DNA]</scope>
    <source>
        <strain evidence="2">cv. Rojo Pasion</strain>
    </source>
</reference>
<dbReference type="Proteomes" id="UP000507245">
    <property type="component" value="Unassembled WGS sequence"/>
</dbReference>
<accession>A0A6J5XNH9</accession>
<protein>
    <submittedName>
        <fullName evidence="1">Uncharacterized protein</fullName>
    </submittedName>
</protein>